<dbReference type="SUPFAM" id="SSF56784">
    <property type="entry name" value="HAD-like"/>
    <property type="match status" value="1"/>
</dbReference>
<keyword evidence="3 5" id="KW-0378">Hydrolase</keyword>
<dbReference type="RefSeq" id="WP_207248328.1">
    <property type="nucleotide sequence ID" value="NZ_JAFMOF010000004.1"/>
</dbReference>
<dbReference type="NCBIfam" id="TIGR01490">
    <property type="entry name" value="HAD-SF-IB-hyp1"/>
    <property type="match status" value="1"/>
</dbReference>
<dbReference type="InterPro" id="IPR050582">
    <property type="entry name" value="HAD-like_SerB"/>
</dbReference>
<comment type="caution">
    <text evidence="5">The sequence shown here is derived from an EMBL/GenBank/DDBJ whole genome shotgun (WGS) entry which is preliminary data.</text>
</comment>
<evidence type="ECO:0000256" key="1">
    <source>
        <dbReference type="ARBA" id="ARBA00009184"/>
    </source>
</evidence>
<keyword evidence="4" id="KW-0460">Magnesium</keyword>
<dbReference type="GO" id="GO:0046872">
    <property type="term" value="F:metal ion binding"/>
    <property type="evidence" value="ECO:0007669"/>
    <property type="project" value="UniProtKB-KW"/>
</dbReference>
<proteinExistence type="inferred from homology"/>
<dbReference type="PANTHER" id="PTHR43344">
    <property type="entry name" value="PHOSPHOSERINE PHOSPHATASE"/>
    <property type="match status" value="1"/>
</dbReference>
<dbReference type="PANTHER" id="PTHR43344:SF13">
    <property type="entry name" value="PHOSPHATASE RV3661-RELATED"/>
    <property type="match status" value="1"/>
</dbReference>
<dbReference type="Gene3D" id="1.20.1440.100">
    <property type="entry name" value="SG protein - dephosphorylation function"/>
    <property type="match status" value="1"/>
</dbReference>
<dbReference type="InterPro" id="IPR006385">
    <property type="entry name" value="HAD_hydro_SerB1"/>
</dbReference>
<dbReference type="EMBL" id="JAFMOF010000004">
    <property type="protein sequence ID" value="MBO0656124.1"/>
    <property type="molecule type" value="Genomic_DNA"/>
</dbReference>
<evidence type="ECO:0000256" key="2">
    <source>
        <dbReference type="ARBA" id="ARBA00022723"/>
    </source>
</evidence>
<gene>
    <name evidence="5" type="ORF">J1792_26120</name>
</gene>
<comment type="similarity">
    <text evidence="1">Belongs to the HAD-like hydrolase superfamily. SerB family.</text>
</comment>
<evidence type="ECO:0000256" key="4">
    <source>
        <dbReference type="ARBA" id="ARBA00022842"/>
    </source>
</evidence>
<accession>A0A939FRQ8</accession>
<dbReference type="InterPro" id="IPR023214">
    <property type="entry name" value="HAD_sf"/>
</dbReference>
<sequence length="226" mass="24975">MSRPERLVFCDVDETLITCKSPFEFLRFYLEVRYGAEGARRAGELRERLVAETAAGVSREEANRVYYRAWRGEPAAEVEAWGRRWLSERLTDGNFFVAGTLVRLDRHRAEGAAVVLVSGSIPALLAPLAETVGARHVLCARMERCGRVFTGRLLGEPVIGEGKRTVVRQLLARYPDIDPADCFGYGDHISDLPMLMEVGHRVAVGEFSGLGQALADAERLAPATGR</sequence>
<evidence type="ECO:0000313" key="6">
    <source>
        <dbReference type="Proteomes" id="UP000664781"/>
    </source>
</evidence>
<keyword evidence="2" id="KW-0479">Metal-binding</keyword>
<protein>
    <submittedName>
        <fullName evidence="5">HAD-IB family hydrolase</fullName>
    </submittedName>
</protein>
<evidence type="ECO:0000313" key="5">
    <source>
        <dbReference type="EMBL" id="MBO0656124.1"/>
    </source>
</evidence>
<keyword evidence="6" id="KW-1185">Reference proteome</keyword>
<reference evidence="5" key="1">
    <citation type="submission" date="2021-03" db="EMBL/GenBank/DDBJ databases">
        <title>Streptomyces strains.</title>
        <authorList>
            <person name="Lund M.B."/>
            <person name="Toerring T."/>
        </authorList>
    </citation>
    <scope>NUCLEOTIDE SEQUENCE</scope>
    <source>
        <strain evidence="5">JCM 4242</strain>
    </source>
</reference>
<dbReference type="Pfam" id="PF12710">
    <property type="entry name" value="HAD"/>
    <property type="match status" value="1"/>
</dbReference>
<dbReference type="InterPro" id="IPR036412">
    <property type="entry name" value="HAD-like_sf"/>
</dbReference>
<evidence type="ECO:0000256" key="3">
    <source>
        <dbReference type="ARBA" id="ARBA00022801"/>
    </source>
</evidence>
<dbReference type="Proteomes" id="UP000664781">
    <property type="component" value="Unassembled WGS sequence"/>
</dbReference>
<organism evidence="5 6">
    <name type="scientific">Streptomyces triculaminicus</name>
    <dbReference type="NCBI Taxonomy" id="2816232"/>
    <lineage>
        <taxon>Bacteria</taxon>
        <taxon>Bacillati</taxon>
        <taxon>Actinomycetota</taxon>
        <taxon>Actinomycetes</taxon>
        <taxon>Kitasatosporales</taxon>
        <taxon>Streptomycetaceae</taxon>
        <taxon>Streptomyces</taxon>
    </lineage>
</organism>
<name>A0A939FRQ8_9ACTN</name>
<dbReference type="Gene3D" id="3.40.50.1000">
    <property type="entry name" value="HAD superfamily/HAD-like"/>
    <property type="match status" value="1"/>
</dbReference>
<dbReference type="NCBIfam" id="TIGR01488">
    <property type="entry name" value="HAD-SF-IB"/>
    <property type="match status" value="1"/>
</dbReference>
<dbReference type="AlphaFoldDB" id="A0A939FRQ8"/>
<dbReference type="GO" id="GO:0016787">
    <property type="term" value="F:hydrolase activity"/>
    <property type="evidence" value="ECO:0007669"/>
    <property type="project" value="UniProtKB-KW"/>
</dbReference>